<accession>A0A6J4VBT7</accession>
<feature type="region of interest" description="Disordered" evidence="1">
    <location>
        <begin position="1"/>
        <end position="39"/>
    </location>
</feature>
<organism evidence="2">
    <name type="scientific">uncultured Thermomicrobiales bacterium</name>
    <dbReference type="NCBI Taxonomy" id="1645740"/>
    <lineage>
        <taxon>Bacteria</taxon>
        <taxon>Pseudomonadati</taxon>
        <taxon>Thermomicrobiota</taxon>
        <taxon>Thermomicrobia</taxon>
        <taxon>Thermomicrobiales</taxon>
        <taxon>environmental samples</taxon>
    </lineage>
</organism>
<dbReference type="AlphaFoldDB" id="A0A6J4VBT7"/>
<evidence type="ECO:0000256" key="1">
    <source>
        <dbReference type="SAM" id="MobiDB-lite"/>
    </source>
</evidence>
<proteinExistence type="predicted"/>
<gene>
    <name evidence="2" type="ORF">AVDCRST_MAG87-2722</name>
</gene>
<sequence length="39" mass="4240">MPSRHGFQRSGIDKEGLSAAPPSRNERPVAAPRRSVPRA</sequence>
<reference evidence="2" key="1">
    <citation type="submission" date="2020-02" db="EMBL/GenBank/DDBJ databases">
        <authorList>
            <person name="Meier V. D."/>
        </authorList>
    </citation>
    <scope>NUCLEOTIDE SEQUENCE</scope>
    <source>
        <strain evidence="2">AVDCRST_MAG87</strain>
    </source>
</reference>
<dbReference type="EMBL" id="CADCWJ010000596">
    <property type="protein sequence ID" value="CAA9574255.1"/>
    <property type="molecule type" value="Genomic_DNA"/>
</dbReference>
<evidence type="ECO:0000313" key="2">
    <source>
        <dbReference type="EMBL" id="CAA9574255.1"/>
    </source>
</evidence>
<protein>
    <submittedName>
        <fullName evidence="2">Uncharacterized protein</fullName>
    </submittedName>
</protein>
<feature type="compositionally biased region" description="Low complexity" evidence="1">
    <location>
        <begin position="28"/>
        <end position="39"/>
    </location>
</feature>
<name>A0A6J4VBT7_9BACT</name>